<dbReference type="RefSeq" id="WP_140465554.1">
    <property type="nucleotide sequence ID" value="NZ_RCYZ01000002.1"/>
</dbReference>
<proteinExistence type="predicted"/>
<evidence type="ECO:0000259" key="1">
    <source>
        <dbReference type="Pfam" id="PF02589"/>
    </source>
</evidence>
<sequence>MVPDSYAAAARTAVLARIRQGLAQPAPQPPRPDFEALVHPPLPTDLAVAFAESFVRVGGVFFYCTSEAHFIAQLSAYLEEQQIGRLFAWEAALQRVLYTGQVPFVADETEFVAHADASLTTCEALVARTGSLLVAPATASGRRLSVYPDQHLVLARTGQVVAEIGDALRGLQARYGADLPSMTSLTSGPSRTADIEKTLVLGAHGPRRLVLFLLDDAPAAGALTPDAAA</sequence>
<dbReference type="Gene3D" id="3.40.50.10420">
    <property type="entry name" value="NagB/RpiA/CoA transferase-like"/>
    <property type="match status" value="1"/>
</dbReference>
<reference evidence="2 3" key="1">
    <citation type="journal article" date="2019" name="Environ. Microbiol.">
        <title>Species interactions and distinct microbial communities in high Arctic permafrost affected cryosols are associated with the CH4 and CO2 gas fluxes.</title>
        <authorList>
            <person name="Altshuler I."/>
            <person name="Hamel J."/>
            <person name="Turney S."/>
            <person name="Magnuson E."/>
            <person name="Levesque R."/>
            <person name="Greer C."/>
            <person name="Whyte L.G."/>
        </authorList>
    </citation>
    <scope>NUCLEOTIDE SEQUENCE [LARGE SCALE GENOMIC DNA]</scope>
    <source>
        <strain evidence="2 3">S9.2P</strain>
    </source>
</reference>
<feature type="domain" description="LUD" evidence="1">
    <location>
        <begin position="110"/>
        <end position="213"/>
    </location>
</feature>
<dbReference type="InterPro" id="IPR024185">
    <property type="entry name" value="FTHF_cligase-like_sf"/>
</dbReference>
<dbReference type="PANTHER" id="PTHR43682:SF1">
    <property type="entry name" value="LACTATE UTILIZATION PROTEIN C"/>
    <property type="match status" value="1"/>
</dbReference>
<evidence type="ECO:0000313" key="2">
    <source>
        <dbReference type="EMBL" id="TPG67246.1"/>
    </source>
</evidence>
<organism evidence="2 3">
    <name type="scientific">Hymenobacter nivis</name>
    <dbReference type="NCBI Taxonomy" id="1850093"/>
    <lineage>
        <taxon>Bacteria</taxon>
        <taxon>Pseudomonadati</taxon>
        <taxon>Bacteroidota</taxon>
        <taxon>Cytophagia</taxon>
        <taxon>Cytophagales</taxon>
        <taxon>Hymenobacteraceae</taxon>
        <taxon>Hymenobacter</taxon>
    </lineage>
</organism>
<dbReference type="InterPro" id="IPR003741">
    <property type="entry name" value="LUD_dom"/>
</dbReference>
<name>A0A502H1L1_9BACT</name>
<evidence type="ECO:0000313" key="3">
    <source>
        <dbReference type="Proteomes" id="UP000317646"/>
    </source>
</evidence>
<dbReference type="Proteomes" id="UP000317646">
    <property type="component" value="Unassembled WGS sequence"/>
</dbReference>
<gene>
    <name evidence="2" type="ORF">EAH73_05820</name>
</gene>
<dbReference type="InterPro" id="IPR037171">
    <property type="entry name" value="NagB/RpiA_transferase-like"/>
</dbReference>
<protein>
    <recommendedName>
        <fullName evidence="1">LUD domain-containing protein</fullName>
    </recommendedName>
</protein>
<comment type="caution">
    <text evidence="2">The sequence shown here is derived from an EMBL/GenBank/DDBJ whole genome shotgun (WGS) entry which is preliminary data.</text>
</comment>
<dbReference type="PANTHER" id="PTHR43682">
    <property type="entry name" value="LACTATE UTILIZATION PROTEIN C"/>
    <property type="match status" value="1"/>
</dbReference>
<dbReference type="EMBL" id="RCYZ01000002">
    <property type="protein sequence ID" value="TPG67246.1"/>
    <property type="molecule type" value="Genomic_DNA"/>
</dbReference>
<dbReference type="OrthoDB" id="9794157at2"/>
<dbReference type="AlphaFoldDB" id="A0A502H1L1"/>
<keyword evidence="3" id="KW-1185">Reference proteome</keyword>
<dbReference type="Pfam" id="PF02589">
    <property type="entry name" value="LUD_dom"/>
    <property type="match status" value="1"/>
</dbReference>
<accession>A0A502H1L1</accession>
<dbReference type="SUPFAM" id="SSF100950">
    <property type="entry name" value="NagB/RpiA/CoA transferase-like"/>
    <property type="match status" value="1"/>
</dbReference>